<sequence>MQLKGINRNSLQGRINEILRLVRLEDKAKCAISVLSGGMKKRLSVAIATICRPKDTIACYFRWWYWTSRHQALDPETRRDIWDLFRSMRRECTLLISTHDMAEADMLGDRVVVMAHGTVQCCGSPAFLKKAFGAGYRVHIMRKPSVAFQLYDIMQIIKSTVPEAEVKRHRPSEVTVALHLLDCAGFEDMFKQLEANSDALGIDSIGVSVATIQDVFIK</sequence>
<name>A0ACB7SFJ6_HYAAI</name>
<gene>
    <name evidence="1" type="ORF">HPB50_010146</name>
</gene>
<reference evidence="1" key="1">
    <citation type="submission" date="2020-05" db="EMBL/GenBank/DDBJ databases">
        <title>Large-scale comparative analyses of tick genomes elucidate their genetic diversity and vector capacities.</title>
        <authorList>
            <person name="Jia N."/>
            <person name="Wang J."/>
            <person name="Shi W."/>
            <person name="Du L."/>
            <person name="Sun Y."/>
            <person name="Zhan W."/>
            <person name="Jiang J."/>
            <person name="Wang Q."/>
            <person name="Zhang B."/>
            <person name="Ji P."/>
            <person name="Sakyi L.B."/>
            <person name="Cui X."/>
            <person name="Yuan T."/>
            <person name="Jiang B."/>
            <person name="Yang W."/>
            <person name="Lam T.T.-Y."/>
            <person name="Chang Q."/>
            <person name="Ding S."/>
            <person name="Wang X."/>
            <person name="Zhu J."/>
            <person name="Ruan X."/>
            <person name="Zhao L."/>
            <person name="Wei J."/>
            <person name="Que T."/>
            <person name="Du C."/>
            <person name="Cheng J."/>
            <person name="Dai P."/>
            <person name="Han X."/>
            <person name="Huang E."/>
            <person name="Gao Y."/>
            <person name="Liu J."/>
            <person name="Shao H."/>
            <person name="Ye R."/>
            <person name="Li L."/>
            <person name="Wei W."/>
            <person name="Wang X."/>
            <person name="Wang C."/>
            <person name="Yang T."/>
            <person name="Huo Q."/>
            <person name="Li W."/>
            <person name="Guo W."/>
            <person name="Chen H."/>
            <person name="Zhou L."/>
            <person name="Ni X."/>
            <person name="Tian J."/>
            <person name="Zhou Y."/>
            <person name="Sheng Y."/>
            <person name="Liu T."/>
            <person name="Pan Y."/>
            <person name="Xia L."/>
            <person name="Li J."/>
            <person name="Zhao F."/>
            <person name="Cao W."/>
        </authorList>
    </citation>
    <scope>NUCLEOTIDE SEQUENCE</scope>
    <source>
        <strain evidence="1">Hyas-2018</strain>
    </source>
</reference>
<organism evidence="1 2">
    <name type="scientific">Hyalomma asiaticum</name>
    <name type="common">Tick</name>
    <dbReference type="NCBI Taxonomy" id="266040"/>
    <lineage>
        <taxon>Eukaryota</taxon>
        <taxon>Metazoa</taxon>
        <taxon>Ecdysozoa</taxon>
        <taxon>Arthropoda</taxon>
        <taxon>Chelicerata</taxon>
        <taxon>Arachnida</taxon>
        <taxon>Acari</taxon>
        <taxon>Parasitiformes</taxon>
        <taxon>Ixodida</taxon>
        <taxon>Ixodoidea</taxon>
        <taxon>Ixodidae</taxon>
        <taxon>Hyalomminae</taxon>
        <taxon>Hyalomma</taxon>
    </lineage>
</organism>
<evidence type="ECO:0000313" key="2">
    <source>
        <dbReference type="Proteomes" id="UP000821845"/>
    </source>
</evidence>
<protein>
    <submittedName>
        <fullName evidence="1">Uncharacterized protein</fullName>
    </submittedName>
</protein>
<comment type="caution">
    <text evidence="1">The sequence shown here is derived from an EMBL/GenBank/DDBJ whole genome shotgun (WGS) entry which is preliminary data.</text>
</comment>
<evidence type="ECO:0000313" key="1">
    <source>
        <dbReference type="EMBL" id="KAH6932831.1"/>
    </source>
</evidence>
<accession>A0ACB7SFJ6</accession>
<keyword evidence="2" id="KW-1185">Reference proteome</keyword>
<dbReference type="Proteomes" id="UP000821845">
    <property type="component" value="Chromosome 4"/>
</dbReference>
<dbReference type="EMBL" id="CM023484">
    <property type="protein sequence ID" value="KAH6932831.1"/>
    <property type="molecule type" value="Genomic_DNA"/>
</dbReference>
<proteinExistence type="predicted"/>